<dbReference type="Proteomes" id="UP000450012">
    <property type="component" value="Unassembled WGS sequence"/>
</dbReference>
<dbReference type="EMBL" id="WWCK01000006">
    <property type="protein sequence ID" value="MYM69252.1"/>
    <property type="molecule type" value="Genomic_DNA"/>
</dbReference>
<comment type="caution">
    <text evidence="2">The sequence shown here is derived from an EMBL/GenBank/DDBJ whole genome shotgun (WGS) entry which is preliminary data.</text>
</comment>
<gene>
    <name evidence="2" type="ORF">GTP45_20770</name>
</gene>
<evidence type="ECO:0000313" key="2">
    <source>
        <dbReference type="EMBL" id="MYM69252.1"/>
    </source>
</evidence>
<sequence>MKRPIRKPQKKKGPGRDQAIPDLFGNTVPIPDSTSTVARFFGTANPRYLRALHALLIRPMSRKHLDDTIGCANTPDAILNIRELGLGKSGLPCTMIDDTDRDGRRIKRGIYSLTEAGRRAVMGWLRMRERKDGE</sequence>
<reference evidence="2 3" key="1">
    <citation type="submission" date="2019-12" db="EMBL/GenBank/DDBJ databases">
        <title>Novel species isolated from a subtropical stream in China.</title>
        <authorList>
            <person name="Lu H."/>
        </authorList>
    </citation>
    <scope>NUCLEOTIDE SEQUENCE [LARGE SCALE GENOMIC DNA]</scope>
    <source>
        <strain evidence="2 3">FT55W</strain>
    </source>
</reference>
<name>A0A7X4GT91_9BURK</name>
<dbReference type="RefSeq" id="WP_161015761.1">
    <property type="nucleotide sequence ID" value="NZ_WWCK01000006.1"/>
</dbReference>
<evidence type="ECO:0000313" key="3">
    <source>
        <dbReference type="Proteomes" id="UP000450012"/>
    </source>
</evidence>
<protein>
    <submittedName>
        <fullName evidence="2">Uncharacterized protein</fullName>
    </submittedName>
</protein>
<dbReference type="AlphaFoldDB" id="A0A7X4GT91"/>
<evidence type="ECO:0000256" key="1">
    <source>
        <dbReference type="SAM" id="MobiDB-lite"/>
    </source>
</evidence>
<accession>A0A7X4GT91</accession>
<feature type="compositionally biased region" description="Basic residues" evidence="1">
    <location>
        <begin position="1"/>
        <end position="13"/>
    </location>
</feature>
<feature type="region of interest" description="Disordered" evidence="1">
    <location>
        <begin position="1"/>
        <end position="21"/>
    </location>
</feature>
<keyword evidence="3" id="KW-1185">Reference proteome</keyword>
<organism evidence="2 3">
    <name type="scientific">Duganella rivi</name>
    <dbReference type="NCBI Taxonomy" id="2666083"/>
    <lineage>
        <taxon>Bacteria</taxon>
        <taxon>Pseudomonadati</taxon>
        <taxon>Pseudomonadota</taxon>
        <taxon>Betaproteobacteria</taxon>
        <taxon>Burkholderiales</taxon>
        <taxon>Oxalobacteraceae</taxon>
        <taxon>Telluria group</taxon>
        <taxon>Duganella</taxon>
    </lineage>
</organism>
<proteinExistence type="predicted"/>